<gene>
    <name evidence="2" type="ORF">H9882_04495</name>
</gene>
<name>A0A948T2E8_9FIRM</name>
<protein>
    <submittedName>
        <fullName evidence="2">Carboxymuconolactone decarboxylase family protein</fullName>
    </submittedName>
</protein>
<dbReference type="Pfam" id="PF02627">
    <property type="entry name" value="CMD"/>
    <property type="match status" value="2"/>
</dbReference>
<dbReference type="AlphaFoldDB" id="A0A948T2E8"/>
<proteinExistence type="predicted"/>
<feature type="domain" description="Carboxymuconolactone decarboxylase-like" evidence="1">
    <location>
        <begin position="27"/>
        <end position="106"/>
    </location>
</feature>
<dbReference type="Gene3D" id="1.20.1290.10">
    <property type="entry name" value="AhpD-like"/>
    <property type="match status" value="1"/>
</dbReference>
<dbReference type="PANTHER" id="PTHR33570:SF2">
    <property type="entry name" value="CARBOXYMUCONOLACTONE DECARBOXYLASE-LIKE DOMAIN-CONTAINING PROTEIN"/>
    <property type="match status" value="1"/>
</dbReference>
<dbReference type="Proteomes" id="UP000713596">
    <property type="component" value="Unassembled WGS sequence"/>
</dbReference>
<dbReference type="SUPFAM" id="SSF69118">
    <property type="entry name" value="AhpD-like"/>
    <property type="match status" value="1"/>
</dbReference>
<reference evidence="2" key="1">
    <citation type="journal article" date="2021" name="PeerJ">
        <title>Extensive microbial diversity within the chicken gut microbiome revealed by metagenomics and culture.</title>
        <authorList>
            <person name="Gilroy R."/>
            <person name="Ravi A."/>
            <person name="Getino M."/>
            <person name="Pursley I."/>
            <person name="Horton D.L."/>
            <person name="Alikhan N.F."/>
            <person name="Baker D."/>
            <person name="Gharbi K."/>
            <person name="Hall N."/>
            <person name="Watson M."/>
            <person name="Adriaenssens E.M."/>
            <person name="Foster-Nyarko E."/>
            <person name="Jarju S."/>
            <person name="Secka A."/>
            <person name="Antonio M."/>
            <person name="Oren A."/>
            <person name="Chaudhuri R.R."/>
            <person name="La Ragione R."/>
            <person name="Hildebrand F."/>
            <person name="Pallen M.J."/>
        </authorList>
    </citation>
    <scope>NUCLEOTIDE SEQUENCE</scope>
    <source>
        <strain evidence="2">B5_2728</strain>
    </source>
</reference>
<dbReference type="PANTHER" id="PTHR33570">
    <property type="entry name" value="4-CARBOXYMUCONOLACTONE DECARBOXYLASE FAMILY PROTEIN"/>
    <property type="match status" value="1"/>
</dbReference>
<dbReference type="InterPro" id="IPR003779">
    <property type="entry name" value="CMD-like"/>
</dbReference>
<accession>A0A948T2E8</accession>
<evidence type="ECO:0000313" key="2">
    <source>
        <dbReference type="EMBL" id="MBU3806132.1"/>
    </source>
</evidence>
<feature type="domain" description="Carboxymuconolactone decarboxylase-like" evidence="1">
    <location>
        <begin position="163"/>
        <end position="246"/>
    </location>
</feature>
<evidence type="ECO:0000259" key="1">
    <source>
        <dbReference type="Pfam" id="PF02627"/>
    </source>
</evidence>
<evidence type="ECO:0000313" key="3">
    <source>
        <dbReference type="Proteomes" id="UP000713596"/>
    </source>
</evidence>
<organism evidence="2 3">
    <name type="scientific">Candidatus Allofournierella pullistercoris</name>
    <dbReference type="NCBI Taxonomy" id="2838597"/>
    <lineage>
        <taxon>Bacteria</taxon>
        <taxon>Bacillati</taxon>
        <taxon>Bacillota</taxon>
        <taxon>Clostridia</taxon>
        <taxon>Eubacteriales</taxon>
        <taxon>Oscillospiraceae</taxon>
        <taxon>Allofournierella</taxon>
    </lineage>
</organism>
<comment type="caution">
    <text evidence="2">The sequence shown here is derived from an EMBL/GenBank/DDBJ whole genome shotgun (WGS) entry which is preliminary data.</text>
</comment>
<sequence>MNRVERTRKNVETLFHIPPAGQDGTDPEFMQILQRYLFGEVSETGSLDLPTRELITITVLTTLGTLPQLEGHVQAALNVGCSPIEIREAIYQTAPFLGFPRTLNAISSMNQVFRLEGIELPLPNQSTVTEESRYETGAKLQQELYGTTIADRYTYLPGEFSQAVPKFLTELAFGDFASRNGLTRKMREMLTLVLLASMGDTELQLKSHFAGALKAGNTKEELVAALVHASAYMGIPRLFNTLNACKDIISE</sequence>
<dbReference type="InterPro" id="IPR052512">
    <property type="entry name" value="4CMD/NDH-1_regulator"/>
</dbReference>
<reference evidence="2" key="2">
    <citation type="submission" date="2021-04" db="EMBL/GenBank/DDBJ databases">
        <authorList>
            <person name="Gilroy R."/>
        </authorList>
    </citation>
    <scope>NUCLEOTIDE SEQUENCE</scope>
    <source>
        <strain evidence="2">B5_2728</strain>
    </source>
</reference>
<dbReference type="InterPro" id="IPR029032">
    <property type="entry name" value="AhpD-like"/>
</dbReference>
<dbReference type="EMBL" id="JAHLFP010000035">
    <property type="protein sequence ID" value="MBU3806132.1"/>
    <property type="molecule type" value="Genomic_DNA"/>
</dbReference>
<dbReference type="GO" id="GO:0051920">
    <property type="term" value="F:peroxiredoxin activity"/>
    <property type="evidence" value="ECO:0007669"/>
    <property type="project" value="InterPro"/>
</dbReference>